<evidence type="ECO:0000256" key="7">
    <source>
        <dbReference type="ARBA" id="ARBA00022475"/>
    </source>
</evidence>
<dbReference type="Proteomes" id="UP000268059">
    <property type="component" value="Chromosome"/>
</dbReference>
<sequence length="448" mass="48587">MKKYDMTQGPLFSKIFLFALPIAITGILQQLFNSVDVAVIGQFVGKEAMAGVGTDAPIVGIIISLLSGLSLGTTVTVAQAIGRRSRKDINRAVHTSILLALLAGLIMTVIFEAIVPSLLTMMNVPGSVYAYALKYLRIYSGGLVIFALYDFTAAILRAAGHTKEPMYALIISGIINVILNLLFVIVFHLDAVGVALATVIANGVSVMLLMRKLITIDEDIRVHRSDLKIHPTQLSAILHVGAPAGMQGMLFDISNMIVQWGINSLGTIAMAGSSAAFNIEIFIFYVVIAFAQACTTFVGQNYGAAHLDRCQKTLAISLFQGMSITGIFCIGLLVFSQPLLHLFTQDDAVVKIGQIQLFYMAVMYVFSALQEIASGYLRGYGVSIIPTLISVMGICGLRVVWIMTIFKSMPTFQNLMMLYPISQGVTGIIILLAGFLFTRHLLHKQAYD</sequence>
<evidence type="ECO:0000256" key="10">
    <source>
        <dbReference type="ARBA" id="ARBA00023065"/>
    </source>
</evidence>
<dbReference type="PANTHER" id="PTHR43298">
    <property type="entry name" value="MULTIDRUG RESISTANCE PROTEIN NORM-RELATED"/>
    <property type="match status" value="1"/>
</dbReference>
<evidence type="ECO:0000256" key="12">
    <source>
        <dbReference type="ARBA" id="ARBA00031636"/>
    </source>
</evidence>
<evidence type="ECO:0000256" key="4">
    <source>
        <dbReference type="ARBA" id="ARBA00020268"/>
    </source>
</evidence>
<evidence type="ECO:0000256" key="8">
    <source>
        <dbReference type="ARBA" id="ARBA00022692"/>
    </source>
</evidence>
<dbReference type="FunCoup" id="A0A3G9J2T0">
    <property type="interactions" value="81"/>
</dbReference>
<dbReference type="NCBIfam" id="TIGR00797">
    <property type="entry name" value="matE"/>
    <property type="match status" value="1"/>
</dbReference>
<feature type="transmembrane region" description="Helical" evidence="13">
    <location>
        <begin position="168"/>
        <end position="189"/>
    </location>
</feature>
<keyword evidence="15" id="KW-1185">Reference proteome</keyword>
<feature type="transmembrane region" description="Helical" evidence="13">
    <location>
        <begin position="12"/>
        <end position="32"/>
    </location>
</feature>
<dbReference type="Pfam" id="PF01554">
    <property type="entry name" value="MatE"/>
    <property type="match status" value="2"/>
</dbReference>
<feature type="transmembrane region" description="Helical" evidence="13">
    <location>
        <begin position="282"/>
        <end position="302"/>
    </location>
</feature>
<keyword evidence="11 13" id="KW-0472">Membrane</keyword>
<keyword evidence="9 13" id="KW-1133">Transmembrane helix</keyword>
<comment type="similarity">
    <text evidence="3">Belongs to the multi antimicrobial extrusion (MATE) (TC 2.A.66.1) family.</text>
</comment>
<feature type="transmembrane region" description="Helical" evidence="13">
    <location>
        <begin position="195"/>
        <end position="214"/>
    </location>
</feature>
<keyword evidence="7" id="KW-1003">Cell membrane</keyword>
<feature type="transmembrane region" description="Helical" evidence="13">
    <location>
        <begin position="348"/>
        <end position="369"/>
    </location>
</feature>
<dbReference type="EMBL" id="AP019309">
    <property type="protein sequence ID" value="BBH25076.1"/>
    <property type="molecule type" value="Genomic_DNA"/>
</dbReference>
<keyword evidence="6" id="KW-0050">Antiport</keyword>
<dbReference type="GO" id="GO:0006811">
    <property type="term" value="P:monoatomic ion transport"/>
    <property type="evidence" value="ECO:0007669"/>
    <property type="project" value="UniProtKB-KW"/>
</dbReference>
<dbReference type="InterPro" id="IPR050222">
    <property type="entry name" value="MATE_MdtK"/>
</dbReference>
<feature type="transmembrane region" description="Helical" evidence="13">
    <location>
        <begin position="58"/>
        <end position="81"/>
    </location>
</feature>
<keyword evidence="8 13" id="KW-0812">Transmembrane</keyword>
<feature type="transmembrane region" description="Helical" evidence="13">
    <location>
        <begin position="93"/>
        <end position="115"/>
    </location>
</feature>
<dbReference type="PANTHER" id="PTHR43298:SF2">
    <property type="entry name" value="FMN_FAD EXPORTER YEEO-RELATED"/>
    <property type="match status" value="1"/>
</dbReference>
<evidence type="ECO:0000256" key="5">
    <source>
        <dbReference type="ARBA" id="ARBA00022448"/>
    </source>
</evidence>
<evidence type="ECO:0000256" key="6">
    <source>
        <dbReference type="ARBA" id="ARBA00022449"/>
    </source>
</evidence>
<feature type="transmembrane region" description="Helical" evidence="13">
    <location>
        <begin position="314"/>
        <end position="336"/>
    </location>
</feature>
<dbReference type="OrthoDB" id="9776324at2"/>
<feature type="transmembrane region" description="Helical" evidence="13">
    <location>
        <begin position="418"/>
        <end position="437"/>
    </location>
</feature>
<evidence type="ECO:0000256" key="11">
    <source>
        <dbReference type="ARBA" id="ARBA00023136"/>
    </source>
</evidence>
<dbReference type="InterPro" id="IPR048279">
    <property type="entry name" value="MdtK-like"/>
</dbReference>
<dbReference type="InParanoid" id="A0A3G9J2T0"/>
<organism evidence="14 15">
    <name type="scientific">Intestinibaculum porci</name>
    <dbReference type="NCBI Taxonomy" id="2487118"/>
    <lineage>
        <taxon>Bacteria</taxon>
        <taxon>Bacillati</taxon>
        <taxon>Bacillota</taxon>
        <taxon>Erysipelotrichia</taxon>
        <taxon>Erysipelotrichales</taxon>
        <taxon>Erysipelotrichaceae</taxon>
        <taxon>Intestinibaculum</taxon>
    </lineage>
</organism>
<evidence type="ECO:0000256" key="2">
    <source>
        <dbReference type="ARBA" id="ARBA00004651"/>
    </source>
</evidence>
<comment type="subcellular location">
    <subcellularLocation>
        <location evidence="2">Cell membrane</location>
        <topology evidence="2">Multi-pass membrane protein</topology>
    </subcellularLocation>
</comment>
<dbReference type="AlphaFoldDB" id="A0A3G9J2T0"/>
<dbReference type="KEGG" id="ebm:SG0102_00100"/>
<dbReference type="GO" id="GO:0005886">
    <property type="term" value="C:plasma membrane"/>
    <property type="evidence" value="ECO:0007669"/>
    <property type="project" value="UniProtKB-SubCell"/>
</dbReference>
<gene>
    <name evidence="14" type="ORF">SG0102_00100</name>
</gene>
<accession>A0A3G9J2T0</accession>
<comment type="function">
    <text evidence="1">Multidrug efflux pump.</text>
</comment>
<evidence type="ECO:0000256" key="1">
    <source>
        <dbReference type="ARBA" id="ARBA00003408"/>
    </source>
</evidence>
<feature type="transmembrane region" description="Helical" evidence="13">
    <location>
        <begin position="381"/>
        <end position="406"/>
    </location>
</feature>
<proteinExistence type="inferred from homology"/>
<dbReference type="InterPro" id="IPR002528">
    <property type="entry name" value="MATE_fam"/>
</dbReference>
<keyword evidence="10" id="KW-0406">Ion transport</keyword>
<evidence type="ECO:0000313" key="15">
    <source>
        <dbReference type="Proteomes" id="UP000268059"/>
    </source>
</evidence>
<reference evidence="14 15" key="1">
    <citation type="submission" date="2018-11" db="EMBL/GenBank/DDBJ databases">
        <title>Novel Erysipelotrichaceae bacterium isolated from small intestine of a swine.</title>
        <authorList>
            <person name="Kim J.S."/>
            <person name="Choe H."/>
            <person name="Lee Y.R."/>
            <person name="Kim K.M."/>
            <person name="Park D.S."/>
        </authorList>
    </citation>
    <scope>NUCLEOTIDE SEQUENCE [LARGE SCALE GENOMIC DNA]</scope>
    <source>
        <strain evidence="14 15">SG0102</strain>
    </source>
</reference>
<dbReference type="PIRSF" id="PIRSF006603">
    <property type="entry name" value="DinF"/>
    <property type="match status" value="1"/>
</dbReference>
<dbReference type="GO" id="GO:0042910">
    <property type="term" value="F:xenobiotic transmembrane transporter activity"/>
    <property type="evidence" value="ECO:0007669"/>
    <property type="project" value="InterPro"/>
</dbReference>
<evidence type="ECO:0000256" key="13">
    <source>
        <dbReference type="SAM" id="Phobius"/>
    </source>
</evidence>
<dbReference type="GO" id="GO:0015297">
    <property type="term" value="F:antiporter activity"/>
    <property type="evidence" value="ECO:0007669"/>
    <property type="project" value="UniProtKB-KW"/>
</dbReference>
<dbReference type="CDD" id="cd13138">
    <property type="entry name" value="MATE_yoeA_like"/>
    <property type="match status" value="1"/>
</dbReference>
<protein>
    <recommendedName>
        <fullName evidence="4">Probable multidrug resistance protein NorM</fullName>
    </recommendedName>
    <alternativeName>
        <fullName evidence="12">Multidrug-efflux transporter</fullName>
    </alternativeName>
</protein>
<evidence type="ECO:0000256" key="3">
    <source>
        <dbReference type="ARBA" id="ARBA00010199"/>
    </source>
</evidence>
<feature type="transmembrane region" description="Helical" evidence="13">
    <location>
        <begin position="135"/>
        <end position="156"/>
    </location>
</feature>
<keyword evidence="5" id="KW-0813">Transport</keyword>
<dbReference type="RefSeq" id="WP_125118058.1">
    <property type="nucleotide sequence ID" value="NZ_AP019309.1"/>
</dbReference>
<evidence type="ECO:0000313" key="14">
    <source>
        <dbReference type="EMBL" id="BBH25076.1"/>
    </source>
</evidence>
<evidence type="ECO:0000256" key="9">
    <source>
        <dbReference type="ARBA" id="ARBA00022989"/>
    </source>
</evidence>
<name>A0A3G9J2T0_9FIRM</name>